<dbReference type="EMBL" id="MN739424">
    <property type="protein sequence ID" value="QHT04238.1"/>
    <property type="molecule type" value="Genomic_DNA"/>
</dbReference>
<organism evidence="1">
    <name type="scientific">viral metagenome</name>
    <dbReference type="NCBI Taxonomy" id="1070528"/>
    <lineage>
        <taxon>unclassified sequences</taxon>
        <taxon>metagenomes</taxon>
        <taxon>organismal metagenomes</taxon>
    </lineage>
</organism>
<protein>
    <submittedName>
        <fullName evidence="1">Uncharacterized protein</fullName>
    </submittedName>
</protein>
<dbReference type="AlphaFoldDB" id="A0A6C0CI14"/>
<accession>A0A6C0CI14</accession>
<evidence type="ECO:0000313" key="1">
    <source>
        <dbReference type="EMBL" id="QHT04238.1"/>
    </source>
</evidence>
<reference evidence="1" key="1">
    <citation type="journal article" date="2020" name="Nature">
        <title>Giant virus diversity and host interactions through global metagenomics.</title>
        <authorList>
            <person name="Schulz F."/>
            <person name="Roux S."/>
            <person name="Paez-Espino D."/>
            <person name="Jungbluth S."/>
            <person name="Walsh D.A."/>
            <person name="Denef V.J."/>
            <person name="McMahon K.D."/>
            <person name="Konstantinidis K.T."/>
            <person name="Eloe-Fadrosh E.A."/>
            <person name="Kyrpides N.C."/>
            <person name="Woyke T."/>
        </authorList>
    </citation>
    <scope>NUCLEOTIDE SEQUENCE</scope>
    <source>
        <strain evidence="1">GVMAG-M-3300021185-45</strain>
    </source>
</reference>
<sequence length="217" mass="24028">MATPLQSSGQISLNDIRQYIGQSGEISLSNIIPPYSINQVFNSSLNSVFPLTNTLSLSNMYSKTFAMYSTDRRTLVYTGSYADFFTGTFKAYLGFGTDRSGTSGMLYEQNQRFPIYLEFNVSDTRTWRDIAIRGRFQGVWANIGPPFGYSSTQWTTIQEVEEIVIEVVFFGASAVLDMKAAPMLDGSTIGSGVHVMNLIRLELEDPDPSSSSGVIPR</sequence>
<proteinExistence type="predicted"/>
<name>A0A6C0CI14_9ZZZZ</name>